<evidence type="ECO:0000313" key="3">
    <source>
        <dbReference type="Proteomes" id="UP001301769"/>
    </source>
</evidence>
<dbReference type="AlphaFoldDB" id="A0AAN6XTI6"/>
<evidence type="ECO:0000313" key="2">
    <source>
        <dbReference type="EMBL" id="KAK4206429.1"/>
    </source>
</evidence>
<comment type="caution">
    <text evidence="2">The sequence shown here is derived from an EMBL/GenBank/DDBJ whole genome shotgun (WGS) entry which is preliminary data.</text>
</comment>
<protein>
    <submittedName>
        <fullName evidence="2">Uncharacterized protein</fullName>
    </submittedName>
</protein>
<accession>A0AAN6XTI6</accession>
<reference evidence="2" key="1">
    <citation type="journal article" date="2023" name="Mol. Phylogenet. Evol.">
        <title>Genome-scale phylogeny and comparative genomics of the fungal order Sordariales.</title>
        <authorList>
            <person name="Hensen N."/>
            <person name="Bonometti L."/>
            <person name="Westerberg I."/>
            <person name="Brannstrom I.O."/>
            <person name="Guillou S."/>
            <person name="Cros-Aarteil S."/>
            <person name="Calhoun S."/>
            <person name="Haridas S."/>
            <person name="Kuo A."/>
            <person name="Mondo S."/>
            <person name="Pangilinan J."/>
            <person name="Riley R."/>
            <person name="LaButti K."/>
            <person name="Andreopoulos B."/>
            <person name="Lipzen A."/>
            <person name="Chen C."/>
            <person name="Yan M."/>
            <person name="Daum C."/>
            <person name="Ng V."/>
            <person name="Clum A."/>
            <person name="Steindorff A."/>
            <person name="Ohm R.A."/>
            <person name="Martin F."/>
            <person name="Silar P."/>
            <person name="Natvig D.O."/>
            <person name="Lalanne C."/>
            <person name="Gautier V."/>
            <person name="Ament-Velasquez S.L."/>
            <person name="Kruys A."/>
            <person name="Hutchinson M.I."/>
            <person name="Powell A.J."/>
            <person name="Barry K."/>
            <person name="Miller A.N."/>
            <person name="Grigoriev I.V."/>
            <person name="Debuchy R."/>
            <person name="Gladieux P."/>
            <person name="Hiltunen Thoren M."/>
            <person name="Johannesson H."/>
        </authorList>
    </citation>
    <scope>NUCLEOTIDE SEQUENCE</scope>
    <source>
        <strain evidence="2">PSN293</strain>
    </source>
</reference>
<feature type="compositionally biased region" description="Gly residues" evidence="1">
    <location>
        <begin position="136"/>
        <end position="150"/>
    </location>
</feature>
<evidence type="ECO:0000256" key="1">
    <source>
        <dbReference type="SAM" id="MobiDB-lite"/>
    </source>
</evidence>
<keyword evidence="3" id="KW-1185">Reference proteome</keyword>
<organism evidence="2 3">
    <name type="scientific">Rhypophila decipiens</name>
    <dbReference type="NCBI Taxonomy" id="261697"/>
    <lineage>
        <taxon>Eukaryota</taxon>
        <taxon>Fungi</taxon>
        <taxon>Dikarya</taxon>
        <taxon>Ascomycota</taxon>
        <taxon>Pezizomycotina</taxon>
        <taxon>Sordariomycetes</taxon>
        <taxon>Sordariomycetidae</taxon>
        <taxon>Sordariales</taxon>
        <taxon>Naviculisporaceae</taxon>
        <taxon>Rhypophila</taxon>
    </lineage>
</organism>
<feature type="compositionally biased region" description="Low complexity" evidence="1">
    <location>
        <begin position="100"/>
        <end position="112"/>
    </location>
</feature>
<proteinExistence type="predicted"/>
<feature type="compositionally biased region" description="Gly residues" evidence="1">
    <location>
        <begin position="113"/>
        <end position="123"/>
    </location>
</feature>
<dbReference type="EMBL" id="MU858414">
    <property type="protein sequence ID" value="KAK4206429.1"/>
    <property type="molecule type" value="Genomic_DNA"/>
</dbReference>
<feature type="compositionally biased region" description="Basic and acidic residues" evidence="1">
    <location>
        <begin position="173"/>
        <end position="184"/>
    </location>
</feature>
<reference evidence="2" key="2">
    <citation type="submission" date="2023-05" db="EMBL/GenBank/DDBJ databases">
        <authorList>
            <consortium name="Lawrence Berkeley National Laboratory"/>
            <person name="Steindorff A."/>
            <person name="Hensen N."/>
            <person name="Bonometti L."/>
            <person name="Westerberg I."/>
            <person name="Brannstrom I.O."/>
            <person name="Guillou S."/>
            <person name="Cros-Aarteil S."/>
            <person name="Calhoun S."/>
            <person name="Haridas S."/>
            <person name="Kuo A."/>
            <person name="Mondo S."/>
            <person name="Pangilinan J."/>
            <person name="Riley R."/>
            <person name="Labutti K."/>
            <person name="Andreopoulos B."/>
            <person name="Lipzen A."/>
            <person name="Chen C."/>
            <person name="Yanf M."/>
            <person name="Daum C."/>
            <person name="Ng V."/>
            <person name="Clum A."/>
            <person name="Ohm R."/>
            <person name="Martin F."/>
            <person name="Silar P."/>
            <person name="Natvig D."/>
            <person name="Lalanne C."/>
            <person name="Gautier V."/>
            <person name="Ament-Velasquez S.L."/>
            <person name="Kruys A."/>
            <person name="Hutchinson M.I."/>
            <person name="Powell A.J."/>
            <person name="Barry K."/>
            <person name="Miller A.N."/>
            <person name="Grigoriev I.V."/>
            <person name="Debuchy R."/>
            <person name="Gladieux P."/>
            <person name="Thoren M.H."/>
            <person name="Johannesson H."/>
        </authorList>
    </citation>
    <scope>NUCLEOTIDE SEQUENCE</scope>
    <source>
        <strain evidence="2">PSN293</strain>
    </source>
</reference>
<sequence>MDGAANTKSFIGGRQQAHSFVDKIFNALGEHAQISLLADTTEDDPKKSGKALANERAKQGHGPPLEEMITVPKVRDGANSHGAQFGGGGRTSGGFHEHSNNGGRRSGNNAQGGYRGGSGGGYRNGHSRGNFHGSQQGRGRGGGSGGGYRGGHSRGNFRGGQQGRGRGGGQGGQRRDDRDEEHWQIPDFSGNYDRAYIASILDG</sequence>
<gene>
    <name evidence="2" type="ORF">QBC37DRAFT_381101</name>
</gene>
<feature type="compositionally biased region" description="Gly residues" evidence="1">
    <location>
        <begin position="157"/>
        <end position="172"/>
    </location>
</feature>
<dbReference type="Proteomes" id="UP001301769">
    <property type="component" value="Unassembled WGS sequence"/>
</dbReference>
<feature type="compositionally biased region" description="Basic and acidic residues" evidence="1">
    <location>
        <begin position="43"/>
        <end position="58"/>
    </location>
</feature>
<feature type="region of interest" description="Disordered" evidence="1">
    <location>
        <begin position="38"/>
        <end position="187"/>
    </location>
</feature>
<name>A0AAN6XTI6_9PEZI</name>